<proteinExistence type="predicted"/>
<evidence type="ECO:0000256" key="2">
    <source>
        <dbReference type="SAM" id="Phobius"/>
    </source>
</evidence>
<name>A0AAD9NF56_9ANNE</name>
<accession>A0AAD9NF56</accession>
<organism evidence="3 4">
    <name type="scientific">Paralvinella palmiformis</name>
    <dbReference type="NCBI Taxonomy" id="53620"/>
    <lineage>
        <taxon>Eukaryota</taxon>
        <taxon>Metazoa</taxon>
        <taxon>Spiralia</taxon>
        <taxon>Lophotrochozoa</taxon>
        <taxon>Annelida</taxon>
        <taxon>Polychaeta</taxon>
        <taxon>Sedentaria</taxon>
        <taxon>Canalipalpata</taxon>
        <taxon>Terebellida</taxon>
        <taxon>Terebelliformia</taxon>
        <taxon>Alvinellidae</taxon>
        <taxon>Paralvinella</taxon>
    </lineage>
</organism>
<dbReference type="EMBL" id="JAODUP010000043">
    <property type="protein sequence ID" value="KAK2166031.1"/>
    <property type="molecule type" value="Genomic_DNA"/>
</dbReference>
<feature type="transmembrane region" description="Helical" evidence="2">
    <location>
        <begin position="82"/>
        <end position="104"/>
    </location>
</feature>
<keyword evidence="2" id="KW-1133">Transmembrane helix</keyword>
<keyword evidence="2" id="KW-0812">Transmembrane</keyword>
<dbReference type="AlphaFoldDB" id="A0AAD9NF56"/>
<protein>
    <submittedName>
        <fullName evidence="3">Uncharacterized protein</fullName>
    </submittedName>
</protein>
<comment type="caution">
    <text evidence="3">The sequence shown here is derived from an EMBL/GenBank/DDBJ whole genome shotgun (WGS) entry which is preliminary data.</text>
</comment>
<keyword evidence="2" id="KW-0472">Membrane</keyword>
<dbReference type="Proteomes" id="UP001208570">
    <property type="component" value="Unassembled WGS sequence"/>
</dbReference>
<evidence type="ECO:0000313" key="3">
    <source>
        <dbReference type="EMBL" id="KAK2166031.1"/>
    </source>
</evidence>
<evidence type="ECO:0000313" key="4">
    <source>
        <dbReference type="Proteomes" id="UP001208570"/>
    </source>
</evidence>
<keyword evidence="4" id="KW-1185">Reference proteome</keyword>
<gene>
    <name evidence="3" type="ORF">LSH36_43g02068</name>
</gene>
<sequence length="344" mass="38323">MAEKIFPSAGRNYVWRISGAIERQWPDSGGVYIHFNDDDGYFVDTKHNSGSYNHTRIPFSPDNVPSTSANPTVSGNQKSVSVGMVLGIVAGLLALFLLILLSWICTRSKPVKCDTTKEKDEGTNISFLQKCRIDACNWKRPAVPAKMLRHLFKNSEKCDGIDSAASSESGYCEDIVDNQESTSPKTQVILRNRQPRPSNSQLIPVMDMTPDIIASAQVNLEELPKRWSMFGLLPSLKPVLLTPASQCEVSDVDKWKDGEGKLLGSGGCSNMVDQVPKKNTDKILMKALDNEYYKAPSYMEMNTRQQAKMQLAESEMNPPSYKPVMPKKSRIRIRSDGNQPEVEV</sequence>
<reference evidence="3" key="1">
    <citation type="journal article" date="2023" name="Mol. Biol. Evol.">
        <title>Third-Generation Sequencing Reveals the Adaptive Role of the Epigenome in Three Deep-Sea Polychaetes.</title>
        <authorList>
            <person name="Perez M."/>
            <person name="Aroh O."/>
            <person name="Sun Y."/>
            <person name="Lan Y."/>
            <person name="Juniper S.K."/>
            <person name="Young C.R."/>
            <person name="Angers B."/>
            <person name="Qian P.Y."/>
        </authorList>
    </citation>
    <scope>NUCLEOTIDE SEQUENCE</scope>
    <source>
        <strain evidence="3">P08H-3</strain>
    </source>
</reference>
<evidence type="ECO:0000256" key="1">
    <source>
        <dbReference type="SAM" id="MobiDB-lite"/>
    </source>
</evidence>
<feature type="region of interest" description="Disordered" evidence="1">
    <location>
        <begin position="309"/>
        <end position="344"/>
    </location>
</feature>